<feature type="transmembrane region" description="Helical" evidence="1">
    <location>
        <begin position="12"/>
        <end position="30"/>
    </location>
</feature>
<dbReference type="AlphaFoldDB" id="A0AAP0JKW9"/>
<evidence type="ECO:0000256" key="1">
    <source>
        <dbReference type="SAM" id="Phobius"/>
    </source>
</evidence>
<sequence>MKTVACLSPDCLTLSSLSIISLVYVVSCLYRSFEFGERKRAKPRLLGVHRSKVSIEFQFDFVLKWYGDCEIENKREGELINNTNNNQTV</sequence>
<keyword evidence="3" id="KW-1185">Reference proteome</keyword>
<dbReference type="EMBL" id="JBBNAF010000006">
    <property type="protein sequence ID" value="KAK9135485.1"/>
    <property type="molecule type" value="Genomic_DNA"/>
</dbReference>
<comment type="caution">
    <text evidence="2">The sequence shown here is derived from an EMBL/GenBank/DDBJ whole genome shotgun (WGS) entry which is preliminary data.</text>
</comment>
<keyword evidence="1" id="KW-0472">Membrane</keyword>
<evidence type="ECO:0000313" key="2">
    <source>
        <dbReference type="EMBL" id="KAK9135485.1"/>
    </source>
</evidence>
<proteinExistence type="predicted"/>
<reference evidence="2 3" key="1">
    <citation type="submission" date="2024-01" db="EMBL/GenBank/DDBJ databases">
        <title>Genome assemblies of Stephania.</title>
        <authorList>
            <person name="Yang L."/>
        </authorList>
    </citation>
    <scope>NUCLEOTIDE SEQUENCE [LARGE SCALE GENOMIC DNA]</scope>
    <source>
        <strain evidence="2">YNDBR</strain>
        <tissue evidence="2">Leaf</tissue>
    </source>
</reference>
<dbReference type="Proteomes" id="UP001420932">
    <property type="component" value="Unassembled WGS sequence"/>
</dbReference>
<gene>
    <name evidence="2" type="ORF">Syun_014815</name>
</gene>
<keyword evidence="1" id="KW-0812">Transmembrane</keyword>
<evidence type="ECO:0000313" key="3">
    <source>
        <dbReference type="Proteomes" id="UP001420932"/>
    </source>
</evidence>
<organism evidence="2 3">
    <name type="scientific">Stephania yunnanensis</name>
    <dbReference type="NCBI Taxonomy" id="152371"/>
    <lineage>
        <taxon>Eukaryota</taxon>
        <taxon>Viridiplantae</taxon>
        <taxon>Streptophyta</taxon>
        <taxon>Embryophyta</taxon>
        <taxon>Tracheophyta</taxon>
        <taxon>Spermatophyta</taxon>
        <taxon>Magnoliopsida</taxon>
        <taxon>Ranunculales</taxon>
        <taxon>Menispermaceae</taxon>
        <taxon>Menispermoideae</taxon>
        <taxon>Cissampelideae</taxon>
        <taxon>Stephania</taxon>
    </lineage>
</organism>
<accession>A0AAP0JKW9</accession>
<keyword evidence="1" id="KW-1133">Transmembrane helix</keyword>
<protein>
    <submittedName>
        <fullName evidence="2">Uncharacterized protein</fullName>
    </submittedName>
</protein>
<name>A0AAP0JKW9_9MAGN</name>